<evidence type="ECO:0000313" key="2">
    <source>
        <dbReference type="EMBL" id="KAI7796456.1"/>
    </source>
</evidence>
<feature type="non-terminal residue" evidence="2">
    <location>
        <position position="1"/>
    </location>
</feature>
<keyword evidence="1" id="KW-0175">Coiled coil</keyword>
<sequence>QHATDQLGLAKSSCEGKINRMSKDQLDSVVKHAESLLSLAVQMHVQRQEETAQLVTLAQQLREESQNLHGQSALLQQDMAEMQKSLEALMDTKVAFEAKERQARKRSKQL</sequence>
<reference evidence="2" key="1">
    <citation type="submission" date="2021-02" db="EMBL/GenBank/DDBJ databases">
        <title>Comparative genomics reveals that relaxation of natural selection precedes convergent phenotypic evolution of cavefish.</title>
        <authorList>
            <person name="Peng Z."/>
        </authorList>
    </citation>
    <scope>NUCLEOTIDE SEQUENCE</scope>
    <source>
        <tissue evidence="2">Muscle</tissue>
    </source>
</reference>
<name>A0A9W7WDZ9_TRIRA</name>
<comment type="caution">
    <text evidence="2">The sequence shown here is derived from an EMBL/GenBank/DDBJ whole genome shotgun (WGS) entry which is preliminary data.</text>
</comment>
<dbReference type="Proteomes" id="UP001059041">
    <property type="component" value="Linkage Group LG19"/>
</dbReference>
<evidence type="ECO:0000313" key="3">
    <source>
        <dbReference type="Proteomes" id="UP001059041"/>
    </source>
</evidence>
<feature type="coiled-coil region" evidence="1">
    <location>
        <begin position="47"/>
        <end position="99"/>
    </location>
</feature>
<protein>
    <submittedName>
        <fullName evidence="2">Transmembrane protein 179B-like</fullName>
    </submittedName>
</protein>
<organism evidence="2 3">
    <name type="scientific">Triplophysa rosa</name>
    <name type="common">Cave loach</name>
    <dbReference type="NCBI Taxonomy" id="992332"/>
    <lineage>
        <taxon>Eukaryota</taxon>
        <taxon>Metazoa</taxon>
        <taxon>Chordata</taxon>
        <taxon>Craniata</taxon>
        <taxon>Vertebrata</taxon>
        <taxon>Euteleostomi</taxon>
        <taxon>Actinopterygii</taxon>
        <taxon>Neopterygii</taxon>
        <taxon>Teleostei</taxon>
        <taxon>Ostariophysi</taxon>
        <taxon>Cypriniformes</taxon>
        <taxon>Nemacheilidae</taxon>
        <taxon>Triplophysa</taxon>
    </lineage>
</organism>
<keyword evidence="3" id="KW-1185">Reference proteome</keyword>
<proteinExistence type="predicted"/>
<keyword evidence="2" id="KW-0812">Transmembrane</keyword>
<dbReference type="EMBL" id="JAFHDT010000019">
    <property type="protein sequence ID" value="KAI7796456.1"/>
    <property type="molecule type" value="Genomic_DNA"/>
</dbReference>
<evidence type="ECO:0000256" key="1">
    <source>
        <dbReference type="SAM" id="Coils"/>
    </source>
</evidence>
<accession>A0A9W7WDZ9</accession>
<gene>
    <name evidence="2" type="ORF">IRJ41_023507</name>
</gene>
<dbReference type="AlphaFoldDB" id="A0A9W7WDZ9"/>
<keyword evidence="2" id="KW-0472">Membrane</keyword>